<feature type="compositionally biased region" description="Basic and acidic residues" evidence="1">
    <location>
        <begin position="301"/>
        <end position="315"/>
    </location>
</feature>
<gene>
    <name evidence="2" type="ORF">CAMPLR22A2D_LOCUS3859</name>
</gene>
<feature type="region of interest" description="Disordered" evidence="1">
    <location>
        <begin position="1"/>
        <end position="64"/>
    </location>
</feature>
<feature type="compositionally biased region" description="Basic and acidic residues" evidence="1">
    <location>
        <begin position="363"/>
        <end position="374"/>
    </location>
</feature>
<feature type="region of interest" description="Disordered" evidence="1">
    <location>
        <begin position="301"/>
        <end position="425"/>
    </location>
</feature>
<feature type="region of interest" description="Disordered" evidence="1">
    <location>
        <begin position="254"/>
        <end position="279"/>
    </location>
</feature>
<organism evidence="2 3">
    <name type="scientific">Triticum aestivum</name>
    <name type="common">Wheat</name>
    <dbReference type="NCBI Taxonomy" id="4565"/>
    <lineage>
        <taxon>Eukaryota</taxon>
        <taxon>Viridiplantae</taxon>
        <taxon>Streptophyta</taxon>
        <taxon>Embryophyta</taxon>
        <taxon>Tracheophyta</taxon>
        <taxon>Spermatophyta</taxon>
        <taxon>Magnoliopsida</taxon>
        <taxon>Liliopsida</taxon>
        <taxon>Poales</taxon>
        <taxon>Poaceae</taxon>
        <taxon>BOP clade</taxon>
        <taxon>Pooideae</taxon>
        <taxon>Triticodae</taxon>
        <taxon>Triticeae</taxon>
        <taxon>Triticinae</taxon>
        <taxon>Triticum</taxon>
    </lineage>
</organism>
<protein>
    <submittedName>
        <fullName evidence="2">Uncharacterized protein</fullName>
    </submittedName>
</protein>
<dbReference type="EMBL" id="LS480641">
    <property type="protein sequence ID" value="SPT19244.1"/>
    <property type="molecule type" value="Genomic_DNA"/>
</dbReference>
<sequence length="425" mass="47153">MAAAQPNAVGGELLSQGVTGQEGGGHPEVAPGRGSSSFPAQRLQQPSPPAAEVDPASSDPTVRAARAVAKSIHADPDGGHTWASSFGGVSLDDEIWDMRLHFQGTDNMERKYSVSSDISYLTILALAELEGYGMDACLTYVKEEGEGLEGVEVLDSEEALEKMLDLFVDKKILNITVRKPTDPSPADVNMDHIMLEEQIPIDHVGEPVVYSVSQQGVLFPLHNATLAPAIPEEPYLNTQHSCNFNKGKNVVEEEEDVEVEHDEDEDEDEMDKSSSDFEFFRGDYKGQNISYKAWCRGEDEAGTSHKTRGEEEPADHYCGANSEPCEFWEEDQILSEDEEPSVVPEKGAKKLNPVRKPGPTSKSHSEPEHTKFEDWVPEPDEYCFPGDFGLSDEEEVPRLPSGRKRRLKKRKERRWYDPSVPDAHE</sequence>
<feature type="compositionally biased region" description="Basic residues" evidence="1">
    <location>
        <begin position="401"/>
        <end position="413"/>
    </location>
</feature>
<dbReference type="AlphaFoldDB" id="A0A7H4LKV6"/>
<evidence type="ECO:0000313" key="2">
    <source>
        <dbReference type="EMBL" id="SPT19244.1"/>
    </source>
</evidence>
<feature type="compositionally biased region" description="Acidic residues" evidence="1">
    <location>
        <begin position="254"/>
        <end position="270"/>
    </location>
</feature>
<dbReference type="Proteomes" id="UP000280104">
    <property type="component" value="Chromosome II"/>
</dbReference>
<reference evidence="2 3" key="1">
    <citation type="submission" date="2018-05" db="EMBL/GenBank/DDBJ databases">
        <authorList>
            <person name="Thind KAUR A."/>
        </authorList>
    </citation>
    <scope>NUCLEOTIDE SEQUENCE [LARGE SCALE GENOMIC DNA]</scope>
</reference>
<accession>A0A7H4LKV6</accession>
<evidence type="ECO:0000313" key="3">
    <source>
        <dbReference type="Proteomes" id="UP000280104"/>
    </source>
</evidence>
<evidence type="ECO:0000256" key="1">
    <source>
        <dbReference type="SAM" id="MobiDB-lite"/>
    </source>
</evidence>
<proteinExistence type="predicted"/>
<feature type="compositionally biased region" description="Polar residues" evidence="1">
    <location>
        <begin position="34"/>
        <end position="45"/>
    </location>
</feature>
<name>A0A7H4LKV6_WHEAT</name>
<feature type="compositionally biased region" description="Acidic residues" evidence="1">
    <location>
        <begin position="326"/>
        <end position="340"/>
    </location>
</feature>